<evidence type="ECO:0008006" key="3">
    <source>
        <dbReference type="Google" id="ProtNLM"/>
    </source>
</evidence>
<organism evidence="1 2">
    <name type="scientific">Saprolegnia diclina (strain VS20)</name>
    <dbReference type="NCBI Taxonomy" id="1156394"/>
    <lineage>
        <taxon>Eukaryota</taxon>
        <taxon>Sar</taxon>
        <taxon>Stramenopiles</taxon>
        <taxon>Oomycota</taxon>
        <taxon>Saprolegniomycetes</taxon>
        <taxon>Saprolegniales</taxon>
        <taxon>Saprolegniaceae</taxon>
        <taxon>Saprolegnia</taxon>
    </lineage>
</organism>
<dbReference type="RefSeq" id="XP_008619806.1">
    <property type="nucleotide sequence ID" value="XM_008621584.1"/>
</dbReference>
<proteinExistence type="predicted"/>
<dbReference type="GeneID" id="19956140"/>
<evidence type="ECO:0000313" key="1">
    <source>
        <dbReference type="EMBL" id="EQC26763.1"/>
    </source>
</evidence>
<dbReference type="AlphaFoldDB" id="T0R3Z3"/>
<sequence length="292" mass="32363">MEYDGSLLLMLPSFRRCLEDDALHAMETAYGMRRPDPVAHAPTAPTTTTSKHLARYTSWKLDPTKIDALVQAETKGVAALARVTSTHCEPDGRAMELEFYASGKRGMLFVNKLRTALVKVQKLDGHGIEVIEKETKWLRIVNRISMGPRLLGAGDGYFMCEFLADGVDAVAFLQAPSTSRGDALWFLRSVLYQCYALDRLGINKAEMSHPMRHIIVVGARVVFVDFEKCTYGRQRRNVTQVCQFLSSPRIVAAVMAKGHSFALDKVRAATKAYKANPHSATLAAILHALHLA</sequence>
<gene>
    <name evidence="1" type="ORF">SDRG_15413</name>
</gene>
<protein>
    <recommendedName>
        <fullName evidence="3">Protein kinase domain-containing protein</fullName>
    </recommendedName>
</protein>
<dbReference type="eggNOG" id="ENOG502S2T7">
    <property type="taxonomic scope" value="Eukaryota"/>
</dbReference>
<dbReference type="Proteomes" id="UP000030762">
    <property type="component" value="Unassembled WGS sequence"/>
</dbReference>
<dbReference type="EMBL" id="JH767222">
    <property type="protein sequence ID" value="EQC26763.1"/>
    <property type="molecule type" value="Genomic_DNA"/>
</dbReference>
<dbReference type="OMA" id="GDIMRVF"/>
<name>T0R3Z3_SAPDV</name>
<accession>T0R3Z3</accession>
<evidence type="ECO:0000313" key="2">
    <source>
        <dbReference type="Proteomes" id="UP000030762"/>
    </source>
</evidence>
<dbReference type="VEuPathDB" id="FungiDB:SDRG_15413"/>
<dbReference type="OrthoDB" id="76533at2759"/>
<keyword evidence="2" id="KW-1185">Reference proteome</keyword>
<reference evidence="1 2" key="1">
    <citation type="submission" date="2012-04" db="EMBL/GenBank/DDBJ databases">
        <title>The Genome Sequence of Saprolegnia declina VS20.</title>
        <authorList>
            <consortium name="The Broad Institute Genome Sequencing Platform"/>
            <person name="Russ C."/>
            <person name="Nusbaum C."/>
            <person name="Tyler B."/>
            <person name="van West P."/>
            <person name="Dieguez-Uribeondo J."/>
            <person name="de Bruijn I."/>
            <person name="Tripathy S."/>
            <person name="Jiang R."/>
            <person name="Young S.K."/>
            <person name="Zeng Q."/>
            <person name="Gargeya S."/>
            <person name="Fitzgerald M."/>
            <person name="Haas B."/>
            <person name="Abouelleil A."/>
            <person name="Alvarado L."/>
            <person name="Arachchi H.M."/>
            <person name="Berlin A."/>
            <person name="Chapman S.B."/>
            <person name="Goldberg J."/>
            <person name="Griggs A."/>
            <person name="Gujja S."/>
            <person name="Hansen M."/>
            <person name="Howarth C."/>
            <person name="Imamovic A."/>
            <person name="Larimer J."/>
            <person name="McCowen C."/>
            <person name="Montmayeur A."/>
            <person name="Murphy C."/>
            <person name="Neiman D."/>
            <person name="Pearson M."/>
            <person name="Priest M."/>
            <person name="Roberts A."/>
            <person name="Saif S."/>
            <person name="Shea T."/>
            <person name="Sisk P."/>
            <person name="Sykes S."/>
            <person name="Wortman J."/>
            <person name="Nusbaum C."/>
            <person name="Birren B."/>
        </authorList>
    </citation>
    <scope>NUCLEOTIDE SEQUENCE [LARGE SCALE GENOMIC DNA]</scope>
    <source>
        <strain evidence="1 2">VS20</strain>
    </source>
</reference>
<dbReference type="InParanoid" id="T0R3Z3"/>